<sequence length="347" mass="39274">MKAEIDKHTLFNFFEGKATLMQRALIQKWLEEEANQELYYQWTEEWENENLQLTPDTGEAYQKLLFRIQEAGTGSKNCTTSNTDFTKVLPFLSSIRSFRYGYAAASVVFLLISFATLWVQKDQILNTEYRTAYGEVKTLALPDGSRVVMNANSSLRVPRFGFGSKSREVLLSGEAKFKIVHTKSHQKFIVRTPEQLEVEVLGTEFVVFSRKRGSKVVLNQGKVRLRSPKSGLKTPLAIRPGDVVTINSGGKLQLKHKQSLLAHQAWEEKRFIFDNTSVREIAAILEESFGIKLIIPDSLVANRTFGGTFKVTKPESLLQSLSEMLDLQLVLVDKSTYQLTEPVTAQP</sequence>
<evidence type="ECO:0000313" key="4">
    <source>
        <dbReference type="EMBL" id="PSR54031.1"/>
    </source>
</evidence>
<keyword evidence="1" id="KW-0472">Membrane</keyword>
<feature type="domain" description="FecR protein" evidence="2">
    <location>
        <begin position="128"/>
        <end position="224"/>
    </location>
</feature>
<evidence type="ECO:0000256" key="1">
    <source>
        <dbReference type="SAM" id="Phobius"/>
    </source>
</evidence>
<dbReference type="Gene3D" id="3.55.50.30">
    <property type="match status" value="1"/>
</dbReference>
<dbReference type="InterPro" id="IPR012373">
    <property type="entry name" value="Ferrdict_sens_TM"/>
</dbReference>
<evidence type="ECO:0000313" key="5">
    <source>
        <dbReference type="Proteomes" id="UP000240357"/>
    </source>
</evidence>
<dbReference type="OrthoDB" id="1099916at2"/>
<dbReference type="Pfam" id="PF16344">
    <property type="entry name" value="FecR_C"/>
    <property type="match status" value="1"/>
</dbReference>
<keyword evidence="5" id="KW-1185">Reference proteome</keyword>
<keyword evidence="1" id="KW-0812">Transmembrane</keyword>
<dbReference type="InterPro" id="IPR006860">
    <property type="entry name" value="FecR"/>
</dbReference>
<feature type="transmembrane region" description="Helical" evidence="1">
    <location>
        <begin position="100"/>
        <end position="119"/>
    </location>
</feature>
<name>A0A2T2YET8_9BACT</name>
<dbReference type="GO" id="GO:0016989">
    <property type="term" value="F:sigma factor antagonist activity"/>
    <property type="evidence" value="ECO:0007669"/>
    <property type="project" value="TreeGrafter"/>
</dbReference>
<protein>
    <submittedName>
        <fullName evidence="4">Iron dicitrate transport regulator FecR</fullName>
    </submittedName>
</protein>
<dbReference type="AlphaFoldDB" id="A0A2T2YET8"/>
<accession>A0A2T2YET8</accession>
<reference evidence="4 5" key="1">
    <citation type="submission" date="2018-03" db="EMBL/GenBank/DDBJ databases">
        <title>Adhaeribacter sp. HMF7605 Genome sequencing and assembly.</title>
        <authorList>
            <person name="Kang H."/>
            <person name="Kang J."/>
            <person name="Cha I."/>
            <person name="Kim H."/>
            <person name="Joh K."/>
        </authorList>
    </citation>
    <scope>NUCLEOTIDE SEQUENCE [LARGE SCALE GENOMIC DNA]</scope>
    <source>
        <strain evidence="4 5">HMF7605</strain>
    </source>
</reference>
<organism evidence="4 5">
    <name type="scientific">Adhaeribacter arboris</name>
    <dbReference type="NCBI Taxonomy" id="2072846"/>
    <lineage>
        <taxon>Bacteria</taxon>
        <taxon>Pseudomonadati</taxon>
        <taxon>Bacteroidota</taxon>
        <taxon>Cytophagia</taxon>
        <taxon>Cytophagales</taxon>
        <taxon>Hymenobacteraceae</taxon>
        <taxon>Adhaeribacter</taxon>
    </lineage>
</organism>
<feature type="domain" description="Protein FecR C-terminal" evidence="3">
    <location>
        <begin position="270"/>
        <end position="328"/>
    </location>
</feature>
<dbReference type="PIRSF" id="PIRSF018266">
    <property type="entry name" value="FecR"/>
    <property type="match status" value="1"/>
</dbReference>
<gene>
    <name evidence="4" type="ORF">AHMF7605_11115</name>
</gene>
<keyword evidence="1" id="KW-1133">Transmembrane helix</keyword>
<dbReference type="PANTHER" id="PTHR30273">
    <property type="entry name" value="PERIPLASMIC SIGNAL SENSOR AND SIGMA FACTOR ACTIVATOR FECR-RELATED"/>
    <property type="match status" value="1"/>
</dbReference>
<dbReference type="PANTHER" id="PTHR30273:SF2">
    <property type="entry name" value="PROTEIN FECR"/>
    <property type="match status" value="1"/>
</dbReference>
<dbReference type="Gene3D" id="2.60.120.1440">
    <property type="match status" value="1"/>
</dbReference>
<evidence type="ECO:0000259" key="2">
    <source>
        <dbReference type="Pfam" id="PF04773"/>
    </source>
</evidence>
<evidence type="ECO:0000259" key="3">
    <source>
        <dbReference type="Pfam" id="PF16344"/>
    </source>
</evidence>
<dbReference type="RefSeq" id="WP_106929285.1">
    <property type="nucleotide sequence ID" value="NZ_PYFT01000001.1"/>
</dbReference>
<dbReference type="EMBL" id="PYFT01000001">
    <property type="protein sequence ID" value="PSR54031.1"/>
    <property type="molecule type" value="Genomic_DNA"/>
</dbReference>
<dbReference type="InterPro" id="IPR032508">
    <property type="entry name" value="FecR_C"/>
</dbReference>
<comment type="caution">
    <text evidence="4">The sequence shown here is derived from an EMBL/GenBank/DDBJ whole genome shotgun (WGS) entry which is preliminary data.</text>
</comment>
<dbReference type="Pfam" id="PF04773">
    <property type="entry name" value="FecR"/>
    <property type="match status" value="1"/>
</dbReference>
<dbReference type="Proteomes" id="UP000240357">
    <property type="component" value="Unassembled WGS sequence"/>
</dbReference>
<proteinExistence type="predicted"/>